<accession>A0A8J0QTL0</accession>
<evidence type="ECO:0000259" key="3">
    <source>
        <dbReference type="Pfam" id="PF00048"/>
    </source>
</evidence>
<keyword evidence="1" id="KW-0202">Cytokine</keyword>
<dbReference type="Xenbase" id="XB-GENE-29081883">
    <property type="gene designation" value="LOC100493779"/>
</dbReference>
<keyword evidence="4" id="KW-1185">Reference proteome</keyword>
<proteinExistence type="predicted"/>
<protein>
    <submittedName>
        <fullName evidence="5">C-C motif chemokine 4</fullName>
    </submittedName>
</protein>
<feature type="chain" id="PRO_5035253398" evidence="2">
    <location>
        <begin position="23"/>
        <end position="96"/>
    </location>
</feature>
<feature type="domain" description="Chemokine interleukin-8-like" evidence="3">
    <location>
        <begin position="29"/>
        <end position="84"/>
    </location>
</feature>
<feature type="signal peptide" evidence="2">
    <location>
        <begin position="1"/>
        <end position="22"/>
    </location>
</feature>
<reference evidence="5" key="1">
    <citation type="submission" date="2025-08" db="UniProtKB">
        <authorList>
            <consortium name="RefSeq"/>
        </authorList>
    </citation>
    <scope>IDENTIFICATION</scope>
    <source>
        <strain evidence="5">Nigerian</strain>
        <tissue evidence="5">Liver and blood</tissue>
    </source>
</reference>
<dbReference type="RefSeq" id="XP_002939963.1">
    <property type="nucleotide sequence ID" value="XM_002939917.2"/>
</dbReference>
<name>A0A8J0QTL0_XENTR</name>
<dbReference type="Gene3D" id="2.40.50.40">
    <property type="match status" value="1"/>
</dbReference>
<sequence>MSSVKTMLCAALLITSIVFVTCDFGKIVSCCTRVSSRKPKDVLVNFLIQKEDLPCVEAILFTTNEGKFICSRPKAPWVSKKMKEIEAMKETTVNDN</sequence>
<evidence type="ECO:0000313" key="5">
    <source>
        <dbReference type="RefSeq" id="XP_002939963.1"/>
    </source>
</evidence>
<dbReference type="OrthoDB" id="9930747at2759"/>
<evidence type="ECO:0000256" key="1">
    <source>
        <dbReference type="ARBA" id="ARBA00022514"/>
    </source>
</evidence>
<dbReference type="GO" id="GO:0008009">
    <property type="term" value="F:chemokine activity"/>
    <property type="evidence" value="ECO:0007669"/>
    <property type="project" value="InterPro"/>
</dbReference>
<keyword evidence="2" id="KW-0732">Signal</keyword>
<evidence type="ECO:0000313" key="6">
    <source>
        <dbReference type="Xenbase" id="XB-GENE-29081883"/>
    </source>
</evidence>
<evidence type="ECO:0000313" key="4">
    <source>
        <dbReference type="Proteomes" id="UP000008143"/>
    </source>
</evidence>
<organism evidence="4 5">
    <name type="scientific">Xenopus tropicalis</name>
    <name type="common">Western clawed frog</name>
    <name type="synonym">Silurana tropicalis</name>
    <dbReference type="NCBI Taxonomy" id="8364"/>
    <lineage>
        <taxon>Eukaryota</taxon>
        <taxon>Metazoa</taxon>
        <taxon>Chordata</taxon>
        <taxon>Craniata</taxon>
        <taxon>Vertebrata</taxon>
        <taxon>Euteleostomi</taxon>
        <taxon>Amphibia</taxon>
        <taxon>Batrachia</taxon>
        <taxon>Anura</taxon>
        <taxon>Pipoidea</taxon>
        <taxon>Pipidae</taxon>
        <taxon>Xenopodinae</taxon>
        <taxon>Xenopus</taxon>
        <taxon>Silurana</taxon>
    </lineage>
</organism>
<dbReference type="Pfam" id="PF00048">
    <property type="entry name" value="IL8"/>
    <property type="match status" value="1"/>
</dbReference>
<evidence type="ECO:0000256" key="2">
    <source>
        <dbReference type="SAM" id="SignalP"/>
    </source>
</evidence>
<dbReference type="InterPro" id="IPR001811">
    <property type="entry name" value="Chemokine_IL8-like_dom"/>
</dbReference>
<dbReference type="InterPro" id="IPR036048">
    <property type="entry name" value="Interleukin_8-like_sf"/>
</dbReference>
<dbReference type="SUPFAM" id="SSF54117">
    <property type="entry name" value="Interleukin 8-like chemokines"/>
    <property type="match status" value="1"/>
</dbReference>
<dbReference type="OMA" id="VKTMLCA"/>
<dbReference type="GO" id="GO:0006955">
    <property type="term" value="P:immune response"/>
    <property type="evidence" value="ECO:0007669"/>
    <property type="project" value="InterPro"/>
</dbReference>
<dbReference type="GO" id="GO:0005615">
    <property type="term" value="C:extracellular space"/>
    <property type="evidence" value="ECO:0007669"/>
    <property type="project" value="UniProtKB-KW"/>
</dbReference>
<gene>
    <name evidence="5 6" type="primary">LOC100493779</name>
</gene>
<dbReference type="KEGG" id="xtr:100493779"/>
<dbReference type="Proteomes" id="UP000008143">
    <property type="component" value="Chromosome 5"/>
</dbReference>
<dbReference type="AlphaFoldDB" id="A0A8J0QTL0"/>
<dbReference type="AGR" id="Xenbase:XB-GENE-29081883"/>
<dbReference type="GeneID" id="100493779"/>